<protein>
    <submittedName>
        <fullName evidence="1">Uncharacterized protein</fullName>
    </submittedName>
</protein>
<dbReference type="Proteomes" id="UP001367676">
    <property type="component" value="Unassembled WGS sequence"/>
</dbReference>
<comment type="caution">
    <text evidence="1">The sequence shown here is derived from an EMBL/GenBank/DDBJ whole genome shotgun (WGS) entry which is preliminary data.</text>
</comment>
<keyword evidence="2" id="KW-1185">Reference proteome</keyword>
<reference evidence="1 2" key="1">
    <citation type="submission" date="2024-03" db="EMBL/GenBank/DDBJ databases">
        <title>Adaptation during the transition from Ophiocordyceps entomopathogen to insect associate is accompanied by gene loss and intensified selection.</title>
        <authorList>
            <person name="Ward C.M."/>
            <person name="Onetto C.A."/>
            <person name="Borneman A.R."/>
        </authorList>
    </citation>
    <scope>NUCLEOTIDE SEQUENCE [LARGE SCALE GENOMIC DNA]</scope>
    <source>
        <strain evidence="1">AWRI1</strain>
        <tissue evidence="1">Single Adult Female</tissue>
    </source>
</reference>
<organism evidence="1 2">
    <name type="scientific">Parthenolecanium corni</name>
    <dbReference type="NCBI Taxonomy" id="536013"/>
    <lineage>
        <taxon>Eukaryota</taxon>
        <taxon>Metazoa</taxon>
        <taxon>Ecdysozoa</taxon>
        <taxon>Arthropoda</taxon>
        <taxon>Hexapoda</taxon>
        <taxon>Insecta</taxon>
        <taxon>Pterygota</taxon>
        <taxon>Neoptera</taxon>
        <taxon>Paraneoptera</taxon>
        <taxon>Hemiptera</taxon>
        <taxon>Sternorrhyncha</taxon>
        <taxon>Coccoidea</taxon>
        <taxon>Coccidae</taxon>
        <taxon>Parthenolecanium</taxon>
    </lineage>
</organism>
<evidence type="ECO:0000313" key="1">
    <source>
        <dbReference type="EMBL" id="KAK7603051.1"/>
    </source>
</evidence>
<dbReference type="EMBL" id="JBBCAQ010000006">
    <property type="protein sequence ID" value="KAK7603051.1"/>
    <property type="molecule type" value="Genomic_DNA"/>
</dbReference>
<gene>
    <name evidence="1" type="ORF">V9T40_003050</name>
</gene>
<accession>A0AAN9Y8I5</accession>
<sequence>MTTSSSSSSSSSLSTTVIVLAPPPPPLPSINNVLSEVYLSSNGEFLVYMLVPNGDHALVVVRKVELKLSNSNPYHADFCYAGWLEWSKISEGFIDSLEPTPAKS</sequence>
<dbReference type="AlphaFoldDB" id="A0AAN9Y8I5"/>
<name>A0AAN9Y8I5_9HEMI</name>
<proteinExistence type="predicted"/>
<evidence type="ECO:0000313" key="2">
    <source>
        <dbReference type="Proteomes" id="UP001367676"/>
    </source>
</evidence>